<dbReference type="PRINTS" id="PR00363">
    <property type="entry name" value="CYTOCHROMEB5"/>
</dbReference>
<feature type="domain" description="Cytochrome b5 heme-binding" evidence="4">
    <location>
        <begin position="85"/>
        <end position="162"/>
    </location>
</feature>
<evidence type="ECO:0000313" key="7">
    <source>
        <dbReference type="Proteomes" id="UP000279259"/>
    </source>
</evidence>
<dbReference type="SUPFAM" id="SSF51395">
    <property type="entry name" value="FMN-linked oxidoreductases"/>
    <property type="match status" value="1"/>
</dbReference>
<dbReference type="Pfam" id="PF00173">
    <property type="entry name" value="Cyt-b5"/>
    <property type="match status" value="1"/>
</dbReference>
<evidence type="ECO:0000256" key="1">
    <source>
        <dbReference type="ARBA" id="ARBA00001917"/>
    </source>
</evidence>
<proteinExistence type="predicted"/>
<dbReference type="SMART" id="SM01117">
    <property type="entry name" value="Cyt-b5"/>
    <property type="match status" value="1"/>
</dbReference>
<dbReference type="SUPFAM" id="SSF55856">
    <property type="entry name" value="Cytochrome b5-like heme/steroid binding domain"/>
    <property type="match status" value="1"/>
</dbReference>
<dbReference type="InterPro" id="IPR008259">
    <property type="entry name" value="FMN_hydac_DH_AS"/>
</dbReference>
<evidence type="ECO:0000256" key="2">
    <source>
        <dbReference type="ARBA" id="ARBA00023002"/>
    </source>
</evidence>
<dbReference type="PANTHER" id="PTHR10578:SF101">
    <property type="entry name" value="L-LACTATE DEHYDROGENASE (CYTOCHROME B2)"/>
    <property type="match status" value="1"/>
</dbReference>
<comment type="cofactor">
    <cofactor evidence="1">
        <name>FMN</name>
        <dbReference type="ChEBI" id="CHEBI:58210"/>
    </cofactor>
</comment>
<dbReference type="Gene3D" id="3.10.120.10">
    <property type="entry name" value="Cytochrome b5-like heme/steroid binding domain"/>
    <property type="match status" value="1"/>
</dbReference>
<dbReference type="OrthoDB" id="1925334at2759"/>
<dbReference type="InterPro" id="IPR000262">
    <property type="entry name" value="FMN-dep_DH"/>
</dbReference>
<dbReference type="AlphaFoldDB" id="A0A427YD17"/>
<dbReference type="PROSITE" id="PS00557">
    <property type="entry name" value="FMN_HYDROXY_ACID_DH_1"/>
    <property type="match status" value="1"/>
</dbReference>
<reference evidence="6 7" key="1">
    <citation type="submission" date="2018-11" db="EMBL/GenBank/DDBJ databases">
        <title>Genome sequence of Saitozyma podzolica DSM 27192.</title>
        <authorList>
            <person name="Aliyu H."/>
            <person name="Gorte O."/>
            <person name="Ochsenreither K."/>
        </authorList>
    </citation>
    <scope>NUCLEOTIDE SEQUENCE [LARGE SCALE GENOMIC DNA]</scope>
    <source>
        <strain evidence="6 7">DSM 27192</strain>
    </source>
</reference>
<keyword evidence="2" id="KW-0560">Oxidoreductase</keyword>
<dbReference type="InterPro" id="IPR001199">
    <property type="entry name" value="Cyt_B5-like_heme/steroid-bd"/>
</dbReference>
<comment type="caution">
    <text evidence="6">The sequence shown here is derived from an EMBL/GenBank/DDBJ whole genome shotgun (WGS) entry which is preliminary data.</text>
</comment>
<dbReference type="PROSITE" id="PS50255">
    <property type="entry name" value="CYTOCHROME_B5_2"/>
    <property type="match status" value="1"/>
</dbReference>
<keyword evidence="7" id="KW-1185">Reference proteome</keyword>
<feature type="domain" description="FMN hydroxy acid dehydrogenase" evidence="5">
    <location>
        <begin position="188"/>
        <end position="536"/>
    </location>
</feature>
<dbReference type="Gene3D" id="3.20.20.70">
    <property type="entry name" value="Aldolase class I"/>
    <property type="match status" value="1"/>
</dbReference>
<evidence type="ECO:0000259" key="5">
    <source>
        <dbReference type="PROSITE" id="PS51349"/>
    </source>
</evidence>
<protein>
    <submittedName>
        <fullName evidence="6">Cytochrome b2, mitochondrial</fullName>
    </submittedName>
</protein>
<evidence type="ECO:0000313" key="6">
    <source>
        <dbReference type="EMBL" id="RSH89020.1"/>
    </source>
</evidence>
<sequence length="539" mass="59231">MFRRAVFRTLRGSETVIRHPSSASHSRGMNHGGRLLLTMSAGGVILGTTYLHMQWPVHLDGELRKQGDQHRDLHDGGRDPKASGEEYITMQEVGRHNLAHDAWVVVEGKVFDVTKFHMHHPGGSQVIVANAGRDMTELFKSIHPPKTLESNLPPESFKGLVNATAAAASLEAYRAEQERVERERDALPDVETMLGLDEMQETAESFLSPRVADYYRSSSLDGISTSDNRSSFRKCRLLPRVMRDVSAVSPQTTIFGVPSALPIYVSPASNALLGHPDGELNITRGAAKTGIVQGISAAASMNEEMNGNMGMVYQVYLEYDRSRTEERVREAVEGGVQALILTVDSNVGDHRQSTEKLKGTRGSAEPGIKMGSFTDTSQYHDARQNWDDLAWLKGLAQGVPIYLKGVCHIDDVRIAKEYGLAGCILSNHGGRQLDRARTGFDSLRGIHAEDPQLLKDLEIYVDGGCRRGSEVLQAIALGARGVGSGRPFLWAQAAYGEKGVIRAVRIMESEIVTAMRLLGVTRLDQLHPGMVECLQEVWK</sequence>
<feature type="region of interest" description="Disordered" evidence="3">
    <location>
        <begin position="350"/>
        <end position="369"/>
    </location>
</feature>
<dbReference type="GO" id="GO:0004460">
    <property type="term" value="F:L-lactate dehydrogenase (cytochrome) activity"/>
    <property type="evidence" value="ECO:0007669"/>
    <property type="project" value="TreeGrafter"/>
</dbReference>
<accession>A0A427YD17</accession>
<dbReference type="InterPro" id="IPR013785">
    <property type="entry name" value="Aldolase_TIM"/>
</dbReference>
<name>A0A427YD17_9TREE</name>
<evidence type="ECO:0000256" key="3">
    <source>
        <dbReference type="SAM" id="MobiDB-lite"/>
    </source>
</evidence>
<dbReference type="PANTHER" id="PTHR10578">
    <property type="entry name" value="S -2-HYDROXY-ACID OXIDASE-RELATED"/>
    <property type="match status" value="1"/>
</dbReference>
<dbReference type="STRING" id="1890683.A0A427YD17"/>
<evidence type="ECO:0000259" key="4">
    <source>
        <dbReference type="PROSITE" id="PS50255"/>
    </source>
</evidence>
<dbReference type="GO" id="GO:0006089">
    <property type="term" value="P:lactate metabolic process"/>
    <property type="evidence" value="ECO:0007669"/>
    <property type="project" value="TreeGrafter"/>
</dbReference>
<organism evidence="6 7">
    <name type="scientific">Saitozyma podzolica</name>
    <dbReference type="NCBI Taxonomy" id="1890683"/>
    <lineage>
        <taxon>Eukaryota</taxon>
        <taxon>Fungi</taxon>
        <taxon>Dikarya</taxon>
        <taxon>Basidiomycota</taxon>
        <taxon>Agaricomycotina</taxon>
        <taxon>Tremellomycetes</taxon>
        <taxon>Tremellales</taxon>
        <taxon>Trimorphomycetaceae</taxon>
        <taxon>Saitozyma</taxon>
    </lineage>
</organism>
<dbReference type="PROSITE" id="PS51349">
    <property type="entry name" value="FMN_HYDROXY_ACID_DH_2"/>
    <property type="match status" value="1"/>
</dbReference>
<dbReference type="InterPro" id="IPR036400">
    <property type="entry name" value="Cyt_B5-like_heme/steroid_sf"/>
</dbReference>
<dbReference type="Proteomes" id="UP000279259">
    <property type="component" value="Unassembled WGS sequence"/>
</dbReference>
<dbReference type="EMBL" id="RSCD01000015">
    <property type="protein sequence ID" value="RSH89020.1"/>
    <property type="molecule type" value="Genomic_DNA"/>
</dbReference>
<dbReference type="Pfam" id="PF01070">
    <property type="entry name" value="FMN_dh"/>
    <property type="match status" value="1"/>
</dbReference>
<dbReference type="InterPro" id="IPR037396">
    <property type="entry name" value="FMN_HAD"/>
</dbReference>
<gene>
    <name evidence="6" type="primary">CYB2_5</name>
    <name evidence="6" type="ORF">EHS25_002682</name>
</gene>